<dbReference type="Proteomes" id="UP000708148">
    <property type="component" value="Unassembled WGS sequence"/>
</dbReference>
<gene>
    <name evidence="1" type="ORF">OSTQU699_LOCUS8823</name>
</gene>
<feature type="non-terminal residue" evidence="1">
    <location>
        <position position="162"/>
    </location>
</feature>
<dbReference type="AlphaFoldDB" id="A0A8S1J713"/>
<dbReference type="OrthoDB" id="412876at2759"/>
<comment type="caution">
    <text evidence="1">The sequence shown here is derived from an EMBL/GenBank/DDBJ whole genome shotgun (WGS) entry which is preliminary data.</text>
</comment>
<name>A0A8S1J713_9CHLO</name>
<feature type="non-terminal residue" evidence="1">
    <location>
        <position position="1"/>
    </location>
</feature>
<evidence type="ECO:0000313" key="1">
    <source>
        <dbReference type="EMBL" id="CAD7703466.1"/>
    </source>
</evidence>
<dbReference type="EMBL" id="CAJHUC010002243">
    <property type="protein sequence ID" value="CAD7703466.1"/>
    <property type="molecule type" value="Genomic_DNA"/>
</dbReference>
<organism evidence="1 2">
    <name type="scientific">Ostreobium quekettii</name>
    <dbReference type="NCBI Taxonomy" id="121088"/>
    <lineage>
        <taxon>Eukaryota</taxon>
        <taxon>Viridiplantae</taxon>
        <taxon>Chlorophyta</taxon>
        <taxon>core chlorophytes</taxon>
        <taxon>Ulvophyceae</taxon>
        <taxon>TCBD clade</taxon>
        <taxon>Bryopsidales</taxon>
        <taxon>Ostreobineae</taxon>
        <taxon>Ostreobiaceae</taxon>
        <taxon>Ostreobium</taxon>
    </lineage>
</organism>
<sequence>CSPLATQGIPIGRGAWRPLCAPLEAWHFDLCDPSDEGGLKKLDVCFTASGSFNAVLFWHDLTLWGGAKLGGGPGDPGSSGRSPAVQYMAGELRVEAGDVLPLTCSHNTVRMRFDIEEAEYSHLMKNDLSFPQANFSILADSERAESYHRAIKAAVEKKKKEG</sequence>
<keyword evidence="2" id="KW-1185">Reference proteome</keyword>
<dbReference type="Gene3D" id="2.70.160.11">
    <property type="entry name" value="Hnrnp arginine n-methyltransferase1"/>
    <property type="match status" value="1"/>
</dbReference>
<accession>A0A8S1J713</accession>
<protein>
    <submittedName>
        <fullName evidence="1">Uncharacterized protein</fullName>
    </submittedName>
</protein>
<reference evidence="1" key="1">
    <citation type="submission" date="2020-12" db="EMBL/GenBank/DDBJ databases">
        <authorList>
            <person name="Iha C."/>
        </authorList>
    </citation>
    <scope>NUCLEOTIDE SEQUENCE</scope>
</reference>
<evidence type="ECO:0000313" key="2">
    <source>
        <dbReference type="Proteomes" id="UP000708148"/>
    </source>
</evidence>
<proteinExistence type="predicted"/>